<dbReference type="PANTHER" id="PTHR45615:SF80">
    <property type="entry name" value="GRIP DOMAIN-CONTAINING PROTEIN"/>
    <property type="match status" value="1"/>
</dbReference>
<feature type="compositionally biased region" description="Low complexity" evidence="3">
    <location>
        <begin position="275"/>
        <end position="296"/>
    </location>
</feature>
<feature type="coiled-coil region" evidence="2">
    <location>
        <begin position="464"/>
        <end position="642"/>
    </location>
</feature>
<evidence type="ECO:0000313" key="5">
    <source>
        <dbReference type="EMBL" id="CAK9437373.1"/>
    </source>
</evidence>
<dbReference type="InterPro" id="IPR027417">
    <property type="entry name" value="P-loop_NTPase"/>
</dbReference>
<feature type="compositionally biased region" description="Low complexity" evidence="3">
    <location>
        <begin position="946"/>
        <end position="956"/>
    </location>
</feature>
<feature type="coiled-coil region" evidence="2">
    <location>
        <begin position="765"/>
        <end position="849"/>
    </location>
</feature>
<dbReference type="RefSeq" id="XP_066828689.1">
    <property type="nucleotide sequence ID" value="XM_066971674.1"/>
</dbReference>
<keyword evidence="6" id="KW-1185">Reference proteome</keyword>
<dbReference type="PANTHER" id="PTHR45615">
    <property type="entry name" value="MYOSIN HEAVY CHAIN, NON-MUSCLE"/>
    <property type="match status" value="1"/>
</dbReference>
<dbReference type="Proteomes" id="UP001497383">
    <property type="component" value="Chromosome 2"/>
</dbReference>
<evidence type="ECO:0000259" key="4">
    <source>
        <dbReference type="SMART" id="SM00129"/>
    </source>
</evidence>
<proteinExistence type="predicted"/>
<dbReference type="Gene3D" id="3.40.850.10">
    <property type="entry name" value="Kinesin motor domain"/>
    <property type="match status" value="1"/>
</dbReference>
<evidence type="ECO:0000256" key="3">
    <source>
        <dbReference type="SAM" id="MobiDB-lite"/>
    </source>
</evidence>
<dbReference type="InterPro" id="IPR001752">
    <property type="entry name" value="Kinesin_motor_dom"/>
</dbReference>
<organism evidence="5 6">
    <name type="scientific">Lodderomyces beijingensis</name>
    <dbReference type="NCBI Taxonomy" id="1775926"/>
    <lineage>
        <taxon>Eukaryota</taxon>
        <taxon>Fungi</taxon>
        <taxon>Dikarya</taxon>
        <taxon>Ascomycota</taxon>
        <taxon>Saccharomycotina</taxon>
        <taxon>Pichiomycetes</taxon>
        <taxon>Debaryomycetaceae</taxon>
        <taxon>Candida/Lodderomyces clade</taxon>
        <taxon>Lodderomyces</taxon>
    </lineage>
</organism>
<feature type="domain" description="Kinesin motor" evidence="4">
    <location>
        <begin position="2"/>
        <end position="236"/>
    </location>
</feature>
<sequence>MAIPLYLNIKESTSAAAQPGEEKLHPSPCFSITQPDSISFSDVTYEFAKIYSGKEQSYLDLVNNSTSSCVVLVGPTGSGKTTTLRSLVRLQLQQSSNQGTTPYLTSFEISNNKYAVDLLDTSSSAPPKISMATDFESKLLRKKASAALVKEVLKKRLTQATEFNQHSSRSCLVLTLFWGNCRTTFVDMMGSERNSASSSNVFANTNISSITQLMINNKHSKFRSHNSIANYIFKNKHLKVVLNLDPFGDEALVKSSLSNVAEVVKNYSLQLEEAASNNSSSNSSSHPGSSSAIASDSPRKPQKRVPSYSLPTVSSSCHVPKKRKLNNPGQTPISSLADKPHYVIPKLTTSVFATEMRIKARATLSASDLKVRKTRGRLPVKPLGKAILSHANDSKTVLQLKQEQAEIKDKYRDSISNIKADIGIFKQETMDLVEAFAALRKQLQHLESKQTLNVQQLEIAAQEKTQLQGEASQLCSQIDQLKAAKQTQEELIAQLEAEQKYTNAELIKSNESYAELSGLKDSLEQDLAQALVENEKQSAQIKSTREQLASEQLQSQDEARKHHDRLALLNQDLTVSEMLIESLQKEKKEQDEKFTRLEMDLKDATDKLHLSVEKSTTADKELHNLNLLLSAKDEEIRNLQAQWEQGQQQLQRDQSSTRLLSDELAKAQHLLEEKEASLWTSLQIENELRDKLAHAEQANQDWALKYGEVIAVEKSLNEKLNSAMARKLELEAAALKNGNSSREREELLMKSNQTVTELQAEVGGLKSREANLQRLYNELKSAKSQQESESYQKLTSLKETLENRDHELSRAKDECSRLHQNIREQSKTVAALEAQAHAGEAEHKQQLEQMALAHELALKEKVEAARVREAEYESRIEQIDMAHEQQLREKDAKIAKLHAQAQILEHDLSSSNPLFSIKSNSPPLSGFNPHDIYEDQVVERRNTTESSDASGSSGASREITPFSPIKMKPHHDYKSQIKAQVKKNTPNRILQPSSSNRVSSSEKKSKKKHGKSHSNKLSSPFNEDKRSSKSSPLKSILV</sequence>
<protein>
    <recommendedName>
        <fullName evidence="4">Kinesin motor domain-containing protein</fullName>
    </recommendedName>
</protein>
<evidence type="ECO:0000313" key="6">
    <source>
        <dbReference type="Proteomes" id="UP001497383"/>
    </source>
</evidence>
<reference evidence="5 6" key="1">
    <citation type="submission" date="2024-03" db="EMBL/GenBank/DDBJ databases">
        <authorList>
            <person name="Brejova B."/>
        </authorList>
    </citation>
    <scope>NUCLEOTIDE SEQUENCE [LARGE SCALE GENOMIC DNA]</scope>
    <source>
        <strain evidence="5 6">CBS 14171</strain>
    </source>
</reference>
<dbReference type="EMBL" id="OZ022406">
    <property type="protein sequence ID" value="CAK9437373.1"/>
    <property type="molecule type" value="Genomic_DNA"/>
</dbReference>
<feature type="compositionally biased region" description="Polar residues" evidence="3">
    <location>
        <begin position="982"/>
        <end position="992"/>
    </location>
</feature>
<keyword evidence="1 2" id="KW-0175">Coiled coil</keyword>
<evidence type="ECO:0000256" key="1">
    <source>
        <dbReference type="ARBA" id="ARBA00023054"/>
    </source>
</evidence>
<feature type="compositionally biased region" description="Polar residues" evidence="3">
    <location>
        <begin position="1029"/>
        <end position="1038"/>
    </location>
</feature>
<name>A0ABP0ZH79_9ASCO</name>
<feature type="region of interest" description="Disordered" evidence="3">
    <location>
        <begin position="940"/>
        <end position="1038"/>
    </location>
</feature>
<dbReference type="SMART" id="SM00129">
    <property type="entry name" value="KISc"/>
    <property type="match status" value="1"/>
</dbReference>
<dbReference type="InterPro" id="IPR036961">
    <property type="entry name" value="Kinesin_motor_dom_sf"/>
</dbReference>
<dbReference type="GeneID" id="92206947"/>
<evidence type="ECO:0000256" key="2">
    <source>
        <dbReference type="SAM" id="Coils"/>
    </source>
</evidence>
<feature type="region of interest" description="Disordered" evidence="3">
    <location>
        <begin position="275"/>
        <end position="337"/>
    </location>
</feature>
<accession>A0ABP0ZH79</accession>
<dbReference type="SUPFAM" id="SSF52540">
    <property type="entry name" value="P-loop containing nucleoside triphosphate hydrolases"/>
    <property type="match status" value="1"/>
</dbReference>
<gene>
    <name evidence="5" type="ORF">LODBEIA_P17510</name>
</gene>
<feature type="compositionally biased region" description="Basic residues" evidence="3">
    <location>
        <begin position="1004"/>
        <end position="1014"/>
    </location>
</feature>